<dbReference type="Gene3D" id="3.40.50.1820">
    <property type="entry name" value="alpha/beta hydrolase"/>
    <property type="match status" value="1"/>
</dbReference>
<protein>
    <submittedName>
        <fullName evidence="5">Acetyl esterase/lipase</fullName>
    </submittedName>
</protein>
<evidence type="ECO:0000256" key="2">
    <source>
        <dbReference type="ARBA" id="ARBA00022801"/>
    </source>
</evidence>
<evidence type="ECO:0000313" key="5">
    <source>
        <dbReference type="EMBL" id="RAK14222.1"/>
    </source>
</evidence>
<comment type="similarity">
    <text evidence="1">Belongs to the 'GDXG' lipolytic enzyme family.</text>
</comment>
<keyword evidence="6" id="KW-1185">Reference proteome</keyword>
<evidence type="ECO:0000313" key="6">
    <source>
        <dbReference type="Proteomes" id="UP000249165"/>
    </source>
</evidence>
<evidence type="ECO:0000259" key="4">
    <source>
        <dbReference type="Pfam" id="PF07859"/>
    </source>
</evidence>
<dbReference type="PROSITE" id="PS01174">
    <property type="entry name" value="LIPASE_GDXG_SER"/>
    <property type="match status" value="1"/>
</dbReference>
<dbReference type="InterPro" id="IPR013094">
    <property type="entry name" value="AB_hydrolase_3"/>
</dbReference>
<dbReference type="AlphaFoldDB" id="A0A327Y1L8"/>
<accession>A0A327Y1L8</accession>
<gene>
    <name evidence="5" type="ORF">ATI53_102823</name>
</gene>
<dbReference type="InterPro" id="IPR002168">
    <property type="entry name" value="Lipase_GDXG_HIS_AS"/>
</dbReference>
<dbReference type="PROSITE" id="PS01173">
    <property type="entry name" value="LIPASE_GDXG_HIS"/>
    <property type="match status" value="1"/>
</dbReference>
<dbReference type="SUPFAM" id="SSF53474">
    <property type="entry name" value="alpha/beta-Hydrolases"/>
    <property type="match status" value="1"/>
</dbReference>
<dbReference type="EMBL" id="QLMG01000028">
    <property type="protein sequence ID" value="RAK14222.1"/>
    <property type="molecule type" value="Genomic_DNA"/>
</dbReference>
<proteinExistence type="inferred from homology"/>
<dbReference type="InterPro" id="IPR029058">
    <property type="entry name" value="AB_hydrolase_fold"/>
</dbReference>
<dbReference type="InterPro" id="IPR033140">
    <property type="entry name" value="Lipase_GDXG_put_SER_AS"/>
</dbReference>
<dbReference type="InterPro" id="IPR050300">
    <property type="entry name" value="GDXG_lipolytic_enzyme"/>
</dbReference>
<dbReference type="Proteomes" id="UP000249165">
    <property type="component" value="Unassembled WGS sequence"/>
</dbReference>
<dbReference type="PANTHER" id="PTHR48081:SF30">
    <property type="entry name" value="ACETYL-HYDROLASE LIPR-RELATED"/>
    <property type="match status" value="1"/>
</dbReference>
<comment type="caution">
    <text evidence="5">The sequence shown here is derived from an EMBL/GenBank/DDBJ whole genome shotgun (WGS) entry which is preliminary data.</text>
</comment>
<reference evidence="5 6" key="1">
    <citation type="submission" date="2018-06" db="EMBL/GenBank/DDBJ databases">
        <title>Genomic Encyclopedia of Archaeal and Bacterial Type Strains, Phase II (KMG-II): from individual species to whole genera.</title>
        <authorList>
            <person name="Goeker M."/>
        </authorList>
    </citation>
    <scope>NUCLEOTIDE SEQUENCE [LARGE SCALE GENOMIC DNA]</scope>
    <source>
        <strain evidence="5 6">DSM 22011</strain>
    </source>
</reference>
<keyword evidence="2" id="KW-0378">Hydrolase</keyword>
<sequence>MSFRLAALNLGLRLLAKPSLRRTFSAAQAARDLDRAAVLLRQPPFLRRIERPGGLHWISAGRCAPRRVILHFHGGGYITGSPATHQGVMGRLSKLSAIEVCAPKYPLAPEAPFPAAFDAAVAAWGRLKGLGYAPTQIVLSGDSAGGGLALALLARCCAHDEPPAAAVVFSPWTDLSMSGKSLAANARRDPFLPASRMPELVALILHGADPADPRISPLFARFPNCPPVMIHHSETEILADDSRRMAAHLRAQGARVDLVTLADAPHVWPVFDGWIPEARETLRQAARFVQASFAEISR</sequence>
<feature type="domain" description="Alpha/beta hydrolase fold-3" evidence="4">
    <location>
        <begin position="69"/>
        <end position="268"/>
    </location>
</feature>
<name>A0A327Y1L8_9RHOB</name>
<dbReference type="GO" id="GO:0004806">
    <property type="term" value="F:triacylglycerol lipase activity"/>
    <property type="evidence" value="ECO:0007669"/>
    <property type="project" value="TreeGrafter"/>
</dbReference>
<dbReference type="PANTHER" id="PTHR48081">
    <property type="entry name" value="AB HYDROLASE SUPERFAMILY PROTEIN C4A8.06C"/>
    <property type="match status" value="1"/>
</dbReference>
<dbReference type="Pfam" id="PF07859">
    <property type="entry name" value="Abhydrolase_3"/>
    <property type="match status" value="1"/>
</dbReference>
<dbReference type="OrthoDB" id="9806180at2"/>
<evidence type="ECO:0000256" key="3">
    <source>
        <dbReference type="PROSITE-ProRule" id="PRU10038"/>
    </source>
</evidence>
<organism evidence="5 6">
    <name type="scientific">Salipiger aestuarii</name>
    <dbReference type="NCBI Taxonomy" id="568098"/>
    <lineage>
        <taxon>Bacteria</taxon>
        <taxon>Pseudomonadati</taxon>
        <taxon>Pseudomonadota</taxon>
        <taxon>Alphaproteobacteria</taxon>
        <taxon>Rhodobacterales</taxon>
        <taxon>Roseobacteraceae</taxon>
        <taxon>Salipiger</taxon>
    </lineage>
</organism>
<evidence type="ECO:0000256" key="1">
    <source>
        <dbReference type="ARBA" id="ARBA00010515"/>
    </source>
</evidence>
<dbReference type="RefSeq" id="WP_111550701.1">
    <property type="nucleotide sequence ID" value="NZ_LIGK01000028.1"/>
</dbReference>
<feature type="active site" evidence="3">
    <location>
        <position position="143"/>
    </location>
</feature>